<accession>A0A415EZX2</accession>
<evidence type="ECO:0000313" key="3">
    <source>
        <dbReference type="Proteomes" id="UP000286211"/>
    </source>
</evidence>
<sequence length="692" mass="81705">MEAGALCTTELEFYKRFPLEARASIMNGWHNAVCANMTLFNHIYTKEVCQATALLYTKRGEFRKYSRKIYDKACNAGWLDEVCSHMSGRIKRKAGWWDDIEHCKETAKKYTTTKELITNEESCYASIVKHKWTKICCSHMKNRHKTYSNEDLAKIAKGYDIFSDFRKKEVNAYTVAQKRGILDDICSHMTVKRKVYQKYDETFNFENCQKKASLYKSRTEWMKSIDKRYYTYAHKMGWLDELCKDMNQNGNRKKRCIYVATFPDNHAYVGLTYNTMKRWRNHLRDEESSVLLHIKETGLKPTFTKLTDFMPAEEAKIKEGAYKEKYEKQGWIMLNRANTGALGGNNGYSKNEVIERASKYDNLTDFRLNDAGYYEAGYRSDYWDEIRLLCNAKTHLGYTEDDCRRISKPYKELKVFMKEKSAVYKAAIRLGIKDEICEHMKKKISWNLQTAEKYAKKCNSRSDFAKKYPGGYEFLKKEGLLDKFFGSPRNRLWNKDTIKAEALKYDNRHDFAVKSHKAYSAAVRLKILDEVCDHMKKPQKHECTSIEDAIDIAKRCSDRTELKKRHGKAYEMLRKADMLDGIAPEKKKKQPVKWTFEKRKEVAQKCNTRKEFKERFPQAYDVARSKGELNEICSHMKYHRHKWDENELINILSHVYNMRELKDFHHNAWSHLKSNGLVGKYKKYFKGHNEDK</sequence>
<dbReference type="EMBL" id="QRNB01000075">
    <property type="protein sequence ID" value="RHK08838.1"/>
    <property type="molecule type" value="Genomic_DNA"/>
</dbReference>
<evidence type="ECO:0000313" key="2">
    <source>
        <dbReference type="EMBL" id="RHK08838.1"/>
    </source>
</evidence>
<comment type="caution">
    <text evidence="2">The sequence shown here is derived from an EMBL/GenBank/DDBJ whole genome shotgun (WGS) entry which is preliminary data.</text>
</comment>
<dbReference type="AlphaFoldDB" id="A0A415EZX2"/>
<evidence type="ECO:0000259" key="1">
    <source>
        <dbReference type="Pfam" id="PF01541"/>
    </source>
</evidence>
<gene>
    <name evidence="2" type="ORF">DW079_12135</name>
</gene>
<dbReference type="Proteomes" id="UP000286211">
    <property type="component" value="Unassembled WGS sequence"/>
</dbReference>
<protein>
    <recommendedName>
        <fullName evidence="1">GIY-YIG domain-containing protein</fullName>
    </recommendedName>
</protein>
<organism evidence="2 3">
    <name type="scientific">Segatella copri</name>
    <dbReference type="NCBI Taxonomy" id="165179"/>
    <lineage>
        <taxon>Bacteria</taxon>
        <taxon>Pseudomonadati</taxon>
        <taxon>Bacteroidota</taxon>
        <taxon>Bacteroidia</taxon>
        <taxon>Bacteroidales</taxon>
        <taxon>Prevotellaceae</taxon>
        <taxon>Segatella</taxon>
    </lineage>
</organism>
<reference evidence="2 3" key="1">
    <citation type="submission" date="2018-08" db="EMBL/GenBank/DDBJ databases">
        <title>A genome reference for cultivated species of the human gut microbiota.</title>
        <authorList>
            <person name="Zou Y."/>
            <person name="Xue W."/>
            <person name="Luo G."/>
        </authorList>
    </citation>
    <scope>NUCLEOTIDE SEQUENCE [LARGE SCALE GENOMIC DNA]</scope>
    <source>
        <strain evidence="2 3">AF46-2NS</strain>
    </source>
</reference>
<dbReference type="InterPro" id="IPR000305">
    <property type="entry name" value="GIY-YIG_endonuc"/>
</dbReference>
<name>A0A415EZX2_9BACT</name>
<dbReference type="Pfam" id="PF01541">
    <property type="entry name" value="GIY-YIG"/>
    <property type="match status" value="1"/>
</dbReference>
<feature type="domain" description="GIY-YIG" evidence="1">
    <location>
        <begin position="256"/>
        <end position="328"/>
    </location>
</feature>
<proteinExistence type="predicted"/>